<reference evidence="1" key="1">
    <citation type="journal article" date="2020" name="Stud. Mycol.">
        <title>101 Dothideomycetes genomes: a test case for predicting lifestyles and emergence of pathogens.</title>
        <authorList>
            <person name="Haridas S."/>
            <person name="Albert R."/>
            <person name="Binder M."/>
            <person name="Bloem J."/>
            <person name="Labutti K."/>
            <person name="Salamov A."/>
            <person name="Andreopoulos B."/>
            <person name="Baker S."/>
            <person name="Barry K."/>
            <person name="Bills G."/>
            <person name="Bluhm B."/>
            <person name="Cannon C."/>
            <person name="Castanera R."/>
            <person name="Culley D."/>
            <person name="Daum C."/>
            <person name="Ezra D."/>
            <person name="Gonzalez J."/>
            <person name="Henrissat B."/>
            <person name="Kuo A."/>
            <person name="Liang C."/>
            <person name="Lipzen A."/>
            <person name="Lutzoni F."/>
            <person name="Magnuson J."/>
            <person name="Mondo S."/>
            <person name="Nolan M."/>
            <person name="Ohm R."/>
            <person name="Pangilinan J."/>
            <person name="Park H.-J."/>
            <person name="Ramirez L."/>
            <person name="Alfaro M."/>
            <person name="Sun H."/>
            <person name="Tritt A."/>
            <person name="Yoshinaga Y."/>
            <person name="Zwiers L.-H."/>
            <person name="Turgeon B."/>
            <person name="Goodwin S."/>
            <person name="Spatafora J."/>
            <person name="Crous P."/>
            <person name="Grigoriev I."/>
        </authorList>
    </citation>
    <scope>NUCLEOTIDE SEQUENCE</scope>
    <source>
        <strain evidence="1">CBS 473.64</strain>
    </source>
</reference>
<evidence type="ECO:0000313" key="2">
    <source>
        <dbReference type="Proteomes" id="UP000799753"/>
    </source>
</evidence>
<protein>
    <submittedName>
        <fullName evidence="1">Uncharacterized protein</fullName>
    </submittedName>
</protein>
<organism evidence="1 2">
    <name type="scientific">Massarina eburnea CBS 473.64</name>
    <dbReference type="NCBI Taxonomy" id="1395130"/>
    <lineage>
        <taxon>Eukaryota</taxon>
        <taxon>Fungi</taxon>
        <taxon>Dikarya</taxon>
        <taxon>Ascomycota</taxon>
        <taxon>Pezizomycotina</taxon>
        <taxon>Dothideomycetes</taxon>
        <taxon>Pleosporomycetidae</taxon>
        <taxon>Pleosporales</taxon>
        <taxon>Massarineae</taxon>
        <taxon>Massarinaceae</taxon>
        <taxon>Massarina</taxon>
    </lineage>
</organism>
<accession>A0A6A6RWS6</accession>
<sequence length="70" mass="8102">MTSPMHLRMKVAQEYLNWCRRYTERDHQARPVRHVGSSPSKQRTRRTCLAASKTMLKEAFATGDENGPIL</sequence>
<name>A0A6A6RWS6_9PLEO</name>
<dbReference type="EMBL" id="MU006787">
    <property type="protein sequence ID" value="KAF2639211.1"/>
    <property type="molecule type" value="Genomic_DNA"/>
</dbReference>
<keyword evidence="2" id="KW-1185">Reference proteome</keyword>
<dbReference type="OrthoDB" id="410267at2759"/>
<evidence type="ECO:0000313" key="1">
    <source>
        <dbReference type="EMBL" id="KAF2639211.1"/>
    </source>
</evidence>
<dbReference type="Proteomes" id="UP000799753">
    <property type="component" value="Unassembled WGS sequence"/>
</dbReference>
<dbReference type="AlphaFoldDB" id="A0A6A6RWS6"/>
<proteinExistence type="predicted"/>
<gene>
    <name evidence="1" type="ORF">P280DRAFT_470594</name>
</gene>